<dbReference type="InterPro" id="IPR000086">
    <property type="entry name" value="NUDIX_hydrolase_dom"/>
</dbReference>
<dbReference type="PANTHER" id="PTHR21340">
    <property type="entry name" value="DIADENOSINE 5,5-P1,P4-TETRAPHOSPHATE PYROPHOSPHOHYDROLASE MUTT"/>
    <property type="match status" value="1"/>
</dbReference>
<dbReference type="Pfam" id="PF01966">
    <property type="entry name" value="HD"/>
    <property type="match status" value="1"/>
</dbReference>
<evidence type="ECO:0000256" key="5">
    <source>
        <dbReference type="ARBA" id="ARBA00032644"/>
    </source>
</evidence>
<dbReference type="AlphaFoldDB" id="A0A7U9TIH3"/>
<keyword evidence="8" id="KW-1185">Reference proteome</keyword>
<dbReference type="PROSITE" id="PS00893">
    <property type="entry name" value="NUDIX_BOX"/>
    <property type="match status" value="1"/>
</dbReference>
<protein>
    <recommendedName>
        <fullName evidence="2">Bis(5'-nucleosyl)-tetraphosphatase [asymmetrical]</fullName>
    </recommendedName>
    <alternativeName>
        <fullName evidence="5">Diadenosine 5',5'''-P1,P4-tetraphosphate asymmetrical hydrolase</fullName>
    </alternativeName>
</protein>
<evidence type="ECO:0000256" key="2">
    <source>
        <dbReference type="ARBA" id="ARBA00018911"/>
    </source>
</evidence>
<dbReference type="RefSeq" id="WP_231756813.1">
    <property type="nucleotide sequence ID" value="NZ_AP024412.1"/>
</dbReference>
<comment type="similarity">
    <text evidence="1">Belongs to the Nudix hydrolase family.</text>
</comment>
<sequence length="353" mass="41661">MKKEKSCGCIIYKYSQNKRLFLLIHQKHGDYIGFPKGHVELNENEIETALREVKEETNLDVFIFDDINATDKYMIDGKIDKEVVYFLATPTSSILSKQDKEIAKLLWVEENQIINHLSYQHGKDVFLNIIKQFQTHVEYQLDINLVSYLYETILPIYKQFDKAHQNDHVHQVLKTSLEIASTIMNIRLDLVYVIAFYHDIGNLYGRDFHHITGGKYLEEDDMINKYFAKSDIKIMKEAIEDHRASHEQEPRSIYGKIIAEADRDIIPEIIISRTVLFGLSHYPNISKEEHIKRSYDHLQEKYGRNGYLKLWLDSKKNVEGLKRLRDLLDDEIRIKQIIIKDYEKYTKNTKKAC</sequence>
<dbReference type="SUPFAM" id="SSF55811">
    <property type="entry name" value="Nudix"/>
    <property type="match status" value="1"/>
</dbReference>
<evidence type="ECO:0000256" key="3">
    <source>
        <dbReference type="ARBA" id="ARBA00022741"/>
    </source>
</evidence>
<dbReference type="Proteomes" id="UP000620133">
    <property type="component" value="Chromosome"/>
</dbReference>
<gene>
    <name evidence="7" type="ORF">MPAN_007360</name>
</gene>
<reference evidence="7" key="1">
    <citation type="submission" date="2021-01" db="EMBL/GenBank/DDBJ databases">
        <title>Draft genome sequence of Acholeplasmataceae bacterium strain Mahy22.</title>
        <authorList>
            <person name="Watanabe M."/>
            <person name="Kojima H."/>
            <person name="Fukui M."/>
        </authorList>
    </citation>
    <scope>NUCLEOTIDE SEQUENCE</scope>
    <source>
        <strain evidence="7">Mahy22</strain>
    </source>
</reference>
<dbReference type="InterPro" id="IPR051325">
    <property type="entry name" value="Nudix_hydrolase_domain"/>
</dbReference>
<dbReference type="InterPro" id="IPR003565">
    <property type="entry name" value="Tetra_PHTase"/>
</dbReference>
<evidence type="ECO:0000256" key="1">
    <source>
        <dbReference type="ARBA" id="ARBA00005582"/>
    </source>
</evidence>
<dbReference type="GO" id="GO:0006167">
    <property type="term" value="P:AMP biosynthetic process"/>
    <property type="evidence" value="ECO:0007669"/>
    <property type="project" value="TreeGrafter"/>
</dbReference>
<organism evidence="7 8">
    <name type="scientific">Mariniplasma anaerobium</name>
    <dbReference type="NCBI Taxonomy" id="2735436"/>
    <lineage>
        <taxon>Bacteria</taxon>
        <taxon>Bacillati</taxon>
        <taxon>Mycoplasmatota</taxon>
        <taxon>Mollicutes</taxon>
        <taxon>Acholeplasmatales</taxon>
        <taxon>Acholeplasmataceae</taxon>
        <taxon>Mariniplasma</taxon>
    </lineage>
</organism>
<keyword evidence="3" id="KW-0547">Nucleotide-binding</keyword>
<proteinExistence type="inferred from homology"/>
<dbReference type="SUPFAM" id="SSF109604">
    <property type="entry name" value="HD-domain/PDEase-like"/>
    <property type="match status" value="1"/>
</dbReference>
<dbReference type="GO" id="GO:0000166">
    <property type="term" value="F:nucleotide binding"/>
    <property type="evidence" value="ECO:0007669"/>
    <property type="project" value="UniProtKB-KW"/>
</dbReference>
<dbReference type="InterPro" id="IPR003607">
    <property type="entry name" value="HD/PDEase_dom"/>
</dbReference>
<dbReference type="EMBL" id="AP024412">
    <property type="protein sequence ID" value="BCR35843.1"/>
    <property type="molecule type" value="Genomic_DNA"/>
</dbReference>
<feature type="domain" description="Nudix hydrolase" evidence="6">
    <location>
        <begin position="2"/>
        <end position="132"/>
    </location>
</feature>
<keyword evidence="4" id="KW-0378">Hydrolase</keyword>
<dbReference type="PANTHER" id="PTHR21340:SF0">
    <property type="entry name" value="BIS(5'-NUCLEOSYL)-TETRAPHOSPHATASE [ASYMMETRICAL]"/>
    <property type="match status" value="1"/>
</dbReference>
<dbReference type="PROSITE" id="PS51462">
    <property type="entry name" value="NUDIX"/>
    <property type="match status" value="1"/>
</dbReference>
<dbReference type="Pfam" id="PF00293">
    <property type="entry name" value="NUDIX"/>
    <property type="match status" value="1"/>
</dbReference>
<dbReference type="InterPro" id="IPR020084">
    <property type="entry name" value="NUDIX_hydrolase_CS"/>
</dbReference>
<evidence type="ECO:0000313" key="8">
    <source>
        <dbReference type="Proteomes" id="UP000620133"/>
    </source>
</evidence>
<name>A0A7U9TIH3_9MOLU</name>
<dbReference type="GO" id="GO:0004081">
    <property type="term" value="F:bis(5'-nucleosyl)-tetraphosphatase (asymmetrical) activity"/>
    <property type="evidence" value="ECO:0007669"/>
    <property type="project" value="TreeGrafter"/>
</dbReference>
<evidence type="ECO:0000256" key="4">
    <source>
        <dbReference type="ARBA" id="ARBA00022801"/>
    </source>
</evidence>
<accession>A0A7U9TIH3</accession>
<evidence type="ECO:0000313" key="7">
    <source>
        <dbReference type="EMBL" id="BCR35843.1"/>
    </source>
</evidence>
<evidence type="ECO:0000259" key="6">
    <source>
        <dbReference type="PROSITE" id="PS51462"/>
    </source>
</evidence>
<dbReference type="Gene3D" id="1.10.3210.10">
    <property type="entry name" value="Hypothetical protein af1432"/>
    <property type="match status" value="1"/>
</dbReference>
<dbReference type="CDD" id="cd03428">
    <property type="entry name" value="NUDIX_Ap4A_Nudt2"/>
    <property type="match status" value="1"/>
</dbReference>
<dbReference type="KEGG" id="manr:MPAN_007360"/>
<dbReference type="InterPro" id="IPR015797">
    <property type="entry name" value="NUDIX_hydrolase-like_dom_sf"/>
</dbReference>
<dbReference type="CDD" id="cd00077">
    <property type="entry name" value="HDc"/>
    <property type="match status" value="1"/>
</dbReference>
<dbReference type="GO" id="GO:0006754">
    <property type="term" value="P:ATP biosynthetic process"/>
    <property type="evidence" value="ECO:0007669"/>
    <property type="project" value="TreeGrafter"/>
</dbReference>
<dbReference type="InterPro" id="IPR006674">
    <property type="entry name" value="HD_domain"/>
</dbReference>
<dbReference type="Gene3D" id="3.90.79.10">
    <property type="entry name" value="Nucleoside Triphosphate Pyrophosphohydrolase"/>
    <property type="match status" value="1"/>
</dbReference>